<gene>
    <name evidence="2" type="ORF">NXT3_CH03286</name>
</gene>
<proteinExistence type="predicted"/>
<dbReference type="Proteomes" id="UP000239340">
    <property type="component" value="Chromosome"/>
</dbReference>
<dbReference type="RefSeq" id="WP_104839726.1">
    <property type="nucleotide sequence ID" value="NZ_CP024307.1"/>
</dbReference>
<organism evidence="2 3">
    <name type="scientific">Rhizobium fredii</name>
    <name type="common">Sinorhizobium fredii</name>
    <dbReference type="NCBI Taxonomy" id="380"/>
    <lineage>
        <taxon>Bacteria</taxon>
        <taxon>Pseudomonadati</taxon>
        <taxon>Pseudomonadota</taxon>
        <taxon>Alphaproteobacteria</taxon>
        <taxon>Hyphomicrobiales</taxon>
        <taxon>Rhizobiaceae</taxon>
        <taxon>Sinorhizobium/Ensifer group</taxon>
        <taxon>Sinorhizobium</taxon>
    </lineage>
</organism>
<feature type="region of interest" description="Disordered" evidence="1">
    <location>
        <begin position="11"/>
        <end position="35"/>
    </location>
</feature>
<name>A0A2L0H8M8_RHIFR</name>
<evidence type="ECO:0000313" key="2">
    <source>
        <dbReference type="EMBL" id="AUX77828.1"/>
    </source>
</evidence>
<dbReference type="AlphaFoldDB" id="A0A2L0H8M8"/>
<evidence type="ECO:0000313" key="3">
    <source>
        <dbReference type="Proteomes" id="UP000239340"/>
    </source>
</evidence>
<evidence type="ECO:0000256" key="1">
    <source>
        <dbReference type="SAM" id="MobiDB-lite"/>
    </source>
</evidence>
<reference evidence="2 3" key="1">
    <citation type="submission" date="2017-10" db="EMBL/GenBank/DDBJ databases">
        <title>Analysis of the genome sequences of Rhizobium populations associated to common bean (phaseolus vulgaris).</title>
        <authorList>
            <person name="Bustos P."/>
            <person name="Santamaria R.I."/>
            <person name="Miranda-Sanchez F."/>
            <person name="Perez-Carrascal O."/>
            <person name="Juarez S."/>
            <person name="Lozano L."/>
            <person name="Martinez-Flores I."/>
            <person name="Vinuesa P."/>
            <person name="Martinez-Romero E."/>
            <person name="Cevallos M.A."/>
            <person name="Romero D."/>
            <person name="Davila G."/>
            <person name="Gonzalez V."/>
        </authorList>
    </citation>
    <scope>NUCLEOTIDE SEQUENCE [LARGE SCALE GENOMIC DNA]</scope>
    <source>
        <strain evidence="2 3">NXT3</strain>
    </source>
</reference>
<sequence length="65" mass="7209">MDHGYVWESGGYWWRRPPGTQDREGPFDSREEAEAGRAAEQIGAAIKSYIQDGGDGHIKDGQSEV</sequence>
<feature type="compositionally biased region" description="Basic and acidic residues" evidence="1">
    <location>
        <begin position="21"/>
        <end position="35"/>
    </location>
</feature>
<protein>
    <recommendedName>
        <fullName evidence="4">DUF2188 domain-containing protein</fullName>
    </recommendedName>
</protein>
<accession>A0A2L0H8M8</accession>
<dbReference type="EMBL" id="CP024307">
    <property type="protein sequence ID" value="AUX77828.1"/>
    <property type="molecule type" value="Genomic_DNA"/>
</dbReference>
<evidence type="ECO:0008006" key="4">
    <source>
        <dbReference type="Google" id="ProtNLM"/>
    </source>
</evidence>